<sequence length="548" mass="61815">MVKSTLLLSLPCVLAAVTLVRGANPSMRGISPEHYDLYAPLLQNGESTWKCLDKSKTIHYSAINDDYCDCPDGSDEPGTSACPNSLFYCENKDHIPAYIKSFAVNDGVCDQSCCDGSDEFNGLTSCPNICKQVSIEFKKYQAELNNIQSVGILAKQKLLDAAEVIAEGWLQEKAVIQQEIDFKYADLDNLKRELEILEKAQIKHTPIEKFDNAKTIKQARKIALLQRHILGLQDDIDVLVSILHDLKNDHNHNYHDMAVKSAISGYDEFIETYEDYKTTIEKDLADIEDSSEDFITDEYEVDEAEADVPENSEDELSSEDVAAKEGNTRPKESLLNKVVSVLPSGLKTRLDKLLSKENADVNESTVKSSESALESTRKAYDDLNSDISNQEQKLENINEELSKDYGHNREWLTLKDVCVEKNEGEYTYSLCILGTAYQKSNKDSSRTNLGRFEKFAGTVESGAKDRYHEHLHSHGTRCWNGPERSVRAFFECGAETEILEVSEPEKCEYHFRMRSPAVCETPHIPSEDKDVKLAEGEVEERLHLHEEL</sequence>
<dbReference type="Gene3D" id="2.70.130.10">
    <property type="entry name" value="Mannose-6-phosphate receptor binding domain"/>
    <property type="match status" value="1"/>
</dbReference>
<feature type="coiled-coil region" evidence="5">
    <location>
        <begin position="373"/>
        <end position="404"/>
    </location>
</feature>
<evidence type="ECO:0000313" key="9">
    <source>
        <dbReference type="EMBL" id="KAL0085107.1"/>
    </source>
</evidence>
<evidence type="ECO:0000256" key="2">
    <source>
        <dbReference type="ARBA" id="ARBA00022729"/>
    </source>
</evidence>
<gene>
    <name evidence="9" type="ORF">J3Q64DRAFT_1745638</name>
</gene>
<evidence type="ECO:0000256" key="6">
    <source>
        <dbReference type="SAM" id="MobiDB-lite"/>
    </source>
</evidence>
<evidence type="ECO:0000256" key="3">
    <source>
        <dbReference type="ARBA" id="ARBA00022824"/>
    </source>
</evidence>
<dbReference type="PROSITE" id="PS51914">
    <property type="entry name" value="MRH"/>
    <property type="match status" value="1"/>
</dbReference>
<keyword evidence="2 7" id="KW-0732">Signal</keyword>
<dbReference type="PANTHER" id="PTHR12630">
    <property type="entry name" value="N-LINKED OLIGOSACCHARIDE PROCESSING"/>
    <property type="match status" value="1"/>
</dbReference>
<evidence type="ECO:0000259" key="8">
    <source>
        <dbReference type="PROSITE" id="PS51914"/>
    </source>
</evidence>
<dbReference type="InterPro" id="IPR036607">
    <property type="entry name" value="PRKCSH"/>
</dbReference>
<evidence type="ECO:0000313" key="10">
    <source>
        <dbReference type="Proteomes" id="UP001448207"/>
    </source>
</evidence>
<feature type="region of interest" description="Disordered" evidence="6">
    <location>
        <begin position="302"/>
        <end position="329"/>
    </location>
</feature>
<keyword evidence="4" id="KW-1015">Disulfide bond</keyword>
<proteinExistence type="predicted"/>
<protein>
    <recommendedName>
        <fullName evidence="1">Glucosidase 2 subunit beta</fullName>
    </recommendedName>
</protein>
<evidence type="ECO:0000256" key="7">
    <source>
        <dbReference type="SAM" id="SignalP"/>
    </source>
</evidence>
<feature type="chain" id="PRO_5047404207" description="Glucosidase 2 subunit beta" evidence="7">
    <location>
        <begin position="23"/>
        <end position="548"/>
    </location>
</feature>
<evidence type="ECO:0000256" key="4">
    <source>
        <dbReference type="ARBA" id="ARBA00023157"/>
    </source>
</evidence>
<dbReference type="Pfam" id="PF12999">
    <property type="entry name" value="PRKCSH-like"/>
    <property type="match status" value="1"/>
</dbReference>
<dbReference type="Proteomes" id="UP001448207">
    <property type="component" value="Unassembled WGS sequence"/>
</dbReference>
<accession>A0ABR3AY69</accession>
<dbReference type="SUPFAM" id="SSF50911">
    <property type="entry name" value="Mannose 6-phosphate receptor domain"/>
    <property type="match status" value="1"/>
</dbReference>
<dbReference type="InterPro" id="IPR028146">
    <property type="entry name" value="PRKCSH_N"/>
</dbReference>
<feature type="signal peptide" evidence="7">
    <location>
        <begin position="1"/>
        <end position="22"/>
    </location>
</feature>
<evidence type="ECO:0000256" key="5">
    <source>
        <dbReference type="SAM" id="Coils"/>
    </source>
</evidence>
<keyword evidence="3" id="KW-0256">Endoplasmic reticulum</keyword>
<dbReference type="InterPro" id="IPR039794">
    <property type="entry name" value="Gtb1-like"/>
</dbReference>
<organism evidence="9 10">
    <name type="scientific">Phycomyces blakesleeanus</name>
    <dbReference type="NCBI Taxonomy" id="4837"/>
    <lineage>
        <taxon>Eukaryota</taxon>
        <taxon>Fungi</taxon>
        <taxon>Fungi incertae sedis</taxon>
        <taxon>Mucoromycota</taxon>
        <taxon>Mucoromycotina</taxon>
        <taxon>Mucoromycetes</taxon>
        <taxon>Mucorales</taxon>
        <taxon>Phycomycetaceae</taxon>
        <taxon>Phycomyces</taxon>
    </lineage>
</organism>
<dbReference type="Pfam" id="PF13015">
    <property type="entry name" value="PRKCSH_1"/>
    <property type="match status" value="1"/>
</dbReference>
<dbReference type="EMBL" id="JBCLYO010000011">
    <property type="protein sequence ID" value="KAL0085107.1"/>
    <property type="molecule type" value="Genomic_DNA"/>
</dbReference>
<keyword evidence="10" id="KW-1185">Reference proteome</keyword>
<feature type="coiled-coil region" evidence="5">
    <location>
        <begin position="173"/>
        <end position="200"/>
    </location>
</feature>
<keyword evidence="5" id="KW-0175">Coiled coil</keyword>
<comment type="caution">
    <text evidence="9">The sequence shown here is derived from an EMBL/GenBank/DDBJ whole genome shotgun (WGS) entry which is preliminary data.</text>
</comment>
<feature type="domain" description="MRH" evidence="8">
    <location>
        <begin position="416"/>
        <end position="521"/>
    </location>
</feature>
<evidence type="ECO:0000256" key="1">
    <source>
        <dbReference type="ARBA" id="ARBA00022387"/>
    </source>
</evidence>
<reference evidence="9 10" key="1">
    <citation type="submission" date="2024-04" db="EMBL/GenBank/DDBJ databases">
        <title>Symmetric and asymmetric DNA N6-adenine methylation regulates different biological responses in Mucorales.</title>
        <authorList>
            <consortium name="Lawrence Berkeley National Laboratory"/>
            <person name="Lax C."/>
            <person name="Mondo S.J."/>
            <person name="Osorio-Concepcion M."/>
            <person name="Muszewska A."/>
            <person name="Corrochano-Luque M."/>
            <person name="Gutierrez G."/>
            <person name="Riley R."/>
            <person name="Lipzen A."/>
            <person name="Guo J."/>
            <person name="Hundley H."/>
            <person name="Amirebrahimi M."/>
            <person name="Ng V."/>
            <person name="Lorenzo-Gutierrez D."/>
            <person name="Binder U."/>
            <person name="Yang J."/>
            <person name="Song Y."/>
            <person name="Canovas D."/>
            <person name="Navarro E."/>
            <person name="Freitag M."/>
            <person name="Gabaldon T."/>
            <person name="Grigoriev I.V."/>
            <person name="Corrochano L.M."/>
            <person name="Nicolas F.E."/>
            <person name="Garre V."/>
        </authorList>
    </citation>
    <scope>NUCLEOTIDE SEQUENCE [LARGE SCALE GENOMIC DNA]</scope>
    <source>
        <strain evidence="9 10">L51</strain>
    </source>
</reference>
<name>A0ABR3AY69_PHYBL</name>
<feature type="compositionally biased region" description="Acidic residues" evidence="6">
    <location>
        <begin position="302"/>
        <end position="318"/>
    </location>
</feature>
<dbReference type="InterPro" id="IPR044865">
    <property type="entry name" value="MRH_dom"/>
</dbReference>
<dbReference type="PANTHER" id="PTHR12630:SF1">
    <property type="entry name" value="GLUCOSIDASE 2 SUBUNIT BETA"/>
    <property type="match status" value="1"/>
</dbReference>
<dbReference type="InterPro" id="IPR009011">
    <property type="entry name" value="Man6P_isomerase_rcpt-bd_dom_sf"/>
</dbReference>